<evidence type="ECO:0000256" key="1">
    <source>
        <dbReference type="SAM" id="Phobius"/>
    </source>
</evidence>
<reference evidence="2 3" key="1">
    <citation type="submission" date="2019-03" db="EMBL/GenBank/DDBJ databases">
        <title>Genomic analyses of the natural microbiome of Caenorhabditis elegans.</title>
        <authorList>
            <person name="Samuel B."/>
        </authorList>
    </citation>
    <scope>NUCLEOTIDE SEQUENCE [LARGE SCALE GENOMIC DNA]</scope>
    <source>
        <strain evidence="2 3">JUb102</strain>
    </source>
</reference>
<name>A0A4R3NR50_9GAMM</name>
<proteinExistence type="predicted"/>
<dbReference type="EMBL" id="SMAS01000001">
    <property type="protein sequence ID" value="TCT38495.1"/>
    <property type="molecule type" value="Genomic_DNA"/>
</dbReference>
<gene>
    <name evidence="2" type="ORF">EC835_101501</name>
</gene>
<keyword evidence="1" id="KW-0472">Membrane</keyword>
<organism evidence="2 3">
    <name type="scientific">Providencia alcalifaciens</name>
    <dbReference type="NCBI Taxonomy" id="126385"/>
    <lineage>
        <taxon>Bacteria</taxon>
        <taxon>Pseudomonadati</taxon>
        <taxon>Pseudomonadota</taxon>
        <taxon>Gammaproteobacteria</taxon>
        <taxon>Enterobacterales</taxon>
        <taxon>Morganellaceae</taxon>
        <taxon>Providencia</taxon>
    </lineage>
</organism>
<keyword evidence="1" id="KW-1133">Transmembrane helix</keyword>
<evidence type="ECO:0000313" key="2">
    <source>
        <dbReference type="EMBL" id="TCT38495.1"/>
    </source>
</evidence>
<dbReference type="AlphaFoldDB" id="A0A4R3NR50"/>
<sequence length="69" mass="8130">MFTQANSDIYVIKTLDRLKRFIFFLIIFNLFYNIMIYLRLMRKNNFQNSKNGNCAANSNPLTYPLGING</sequence>
<keyword evidence="1" id="KW-0812">Transmembrane</keyword>
<feature type="transmembrane region" description="Helical" evidence="1">
    <location>
        <begin position="20"/>
        <end position="40"/>
    </location>
</feature>
<evidence type="ECO:0000313" key="3">
    <source>
        <dbReference type="Proteomes" id="UP000295055"/>
    </source>
</evidence>
<protein>
    <submittedName>
        <fullName evidence="2">Uncharacterized protein</fullName>
    </submittedName>
</protein>
<comment type="caution">
    <text evidence="2">The sequence shown here is derived from an EMBL/GenBank/DDBJ whole genome shotgun (WGS) entry which is preliminary data.</text>
</comment>
<dbReference type="Proteomes" id="UP000295055">
    <property type="component" value="Unassembled WGS sequence"/>
</dbReference>
<accession>A0A4R3NR50</accession>